<evidence type="ECO:0000256" key="5">
    <source>
        <dbReference type="ARBA" id="ARBA00022824"/>
    </source>
</evidence>
<evidence type="ECO:0000256" key="2">
    <source>
        <dbReference type="ARBA" id="ARBA00008199"/>
    </source>
</evidence>
<dbReference type="GO" id="GO:0051480">
    <property type="term" value="P:regulation of cytosolic calcium ion concentration"/>
    <property type="evidence" value="ECO:0007669"/>
    <property type="project" value="Ensembl"/>
</dbReference>
<dbReference type="Pfam" id="PF13903">
    <property type="entry name" value="Claudin_2"/>
    <property type="match status" value="1"/>
</dbReference>
<keyword evidence="5" id="KW-0256">Endoplasmic reticulum</keyword>
<keyword evidence="7 10" id="KW-0472">Membrane</keyword>
<protein>
    <recommendedName>
        <fullName evidence="9">Transmembrane protein 178A</fullName>
    </recommendedName>
</protein>
<dbReference type="OMA" id="ATYAGLW"/>
<dbReference type="Proteomes" id="UP000472273">
    <property type="component" value="Unplaced"/>
</dbReference>
<keyword evidence="3 10" id="KW-0812">Transmembrane</keyword>
<evidence type="ECO:0000313" key="13">
    <source>
        <dbReference type="Proteomes" id="UP000472273"/>
    </source>
</evidence>
<dbReference type="Ensembl" id="ENSPTXT00000005688.1">
    <property type="protein sequence ID" value="ENSPTXP00000005513.1"/>
    <property type="gene ID" value="ENSPTXG00000004014.1"/>
</dbReference>
<feature type="signal peptide" evidence="11">
    <location>
        <begin position="1"/>
        <end position="24"/>
    </location>
</feature>
<dbReference type="Gene3D" id="1.20.140.150">
    <property type="match status" value="2"/>
</dbReference>
<comment type="subcellular location">
    <subcellularLocation>
        <location evidence="1">Endoplasmic reticulum membrane</location>
        <topology evidence="1">Multi-pass membrane protein</topology>
    </subcellularLocation>
</comment>
<evidence type="ECO:0000256" key="4">
    <source>
        <dbReference type="ARBA" id="ARBA00022729"/>
    </source>
</evidence>
<name>A0A670Y3G0_PSETE</name>
<evidence type="ECO:0000256" key="8">
    <source>
        <dbReference type="ARBA" id="ARBA00023180"/>
    </source>
</evidence>
<evidence type="ECO:0000256" key="10">
    <source>
        <dbReference type="SAM" id="Phobius"/>
    </source>
</evidence>
<gene>
    <name evidence="12" type="primary">TMEM178A</name>
</gene>
<evidence type="ECO:0000256" key="1">
    <source>
        <dbReference type="ARBA" id="ARBA00004477"/>
    </source>
</evidence>
<comment type="similarity">
    <text evidence="2">Belongs to the TMEM178 family.</text>
</comment>
<feature type="chain" id="PRO_5025505129" description="Transmembrane protein 178A" evidence="11">
    <location>
        <begin position="25"/>
        <end position="308"/>
    </location>
</feature>
<dbReference type="GO" id="GO:0045671">
    <property type="term" value="P:negative regulation of osteoclast differentiation"/>
    <property type="evidence" value="ECO:0007669"/>
    <property type="project" value="Ensembl"/>
</dbReference>
<evidence type="ECO:0000256" key="3">
    <source>
        <dbReference type="ARBA" id="ARBA00022692"/>
    </source>
</evidence>
<evidence type="ECO:0000256" key="6">
    <source>
        <dbReference type="ARBA" id="ARBA00022989"/>
    </source>
</evidence>
<dbReference type="GeneTree" id="ENSGT00390000015299"/>
<sequence length="308" mass="34422">MGGVRARVLSLCLSLCSLALLVTAIFTDHWYETDPRRHRESCEDRVGSAHSPDLRRRLLPLPHLPLRDAKARVPREGSAVAVPPTGNLLLQLENWRTLLGLRWLQSRCGRPLFATYAGLWRKCYFLGVDQDLDNLLDRGIAQRCTAIKYHFATPIRRMCIHNRFNVILMCVDNLSLPSLMRIDLRRITAGFLGMAAAVLLCGCIVIAAGFFWEKSLTQHVAGLLFLMSGIFCTISLCTYATSISFDLNRLPKTIYGLPANVEHGYSWSIFCAWCSLGLIVAAGCLCTTYPFISRTKISHLKSTTNSSV</sequence>
<keyword evidence="8" id="KW-0325">Glycoprotein</keyword>
<evidence type="ECO:0000256" key="9">
    <source>
        <dbReference type="ARBA" id="ARBA00040063"/>
    </source>
</evidence>
<feature type="transmembrane region" description="Helical" evidence="10">
    <location>
        <begin position="223"/>
        <end position="245"/>
    </location>
</feature>
<reference evidence="12" key="2">
    <citation type="submission" date="2025-09" db="UniProtKB">
        <authorList>
            <consortium name="Ensembl"/>
        </authorList>
    </citation>
    <scope>IDENTIFICATION</scope>
</reference>
<dbReference type="PANTHER" id="PTHR32005:SF4">
    <property type="entry name" value="TRANSMEMBRANE PROTEIN 178A"/>
    <property type="match status" value="1"/>
</dbReference>
<dbReference type="AlphaFoldDB" id="A0A670Y3G0"/>
<evidence type="ECO:0000256" key="11">
    <source>
        <dbReference type="SAM" id="SignalP"/>
    </source>
</evidence>
<dbReference type="PANTHER" id="PTHR32005">
    <property type="entry name" value="TRANSMEMBRANE PROTEIN 178B-RELATED"/>
    <property type="match status" value="1"/>
</dbReference>
<evidence type="ECO:0000256" key="7">
    <source>
        <dbReference type="ARBA" id="ARBA00023136"/>
    </source>
</evidence>
<keyword evidence="4 11" id="KW-0732">Signal</keyword>
<organism evidence="12 13">
    <name type="scientific">Pseudonaja textilis</name>
    <name type="common">Eastern brown snake</name>
    <dbReference type="NCBI Taxonomy" id="8673"/>
    <lineage>
        <taxon>Eukaryota</taxon>
        <taxon>Metazoa</taxon>
        <taxon>Chordata</taxon>
        <taxon>Craniata</taxon>
        <taxon>Vertebrata</taxon>
        <taxon>Euteleostomi</taxon>
        <taxon>Lepidosauria</taxon>
        <taxon>Squamata</taxon>
        <taxon>Bifurcata</taxon>
        <taxon>Unidentata</taxon>
        <taxon>Episquamata</taxon>
        <taxon>Toxicofera</taxon>
        <taxon>Serpentes</taxon>
        <taxon>Colubroidea</taxon>
        <taxon>Elapidae</taxon>
        <taxon>Hydrophiinae</taxon>
        <taxon>Pseudonaja</taxon>
    </lineage>
</organism>
<reference evidence="12" key="1">
    <citation type="submission" date="2025-08" db="UniProtKB">
        <authorList>
            <consortium name="Ensembl"/>
        </authorList>
    </citation>
    <scope>IDENTIFICATION</scope>
</reference>
<feature type="transmembrane region" description="Helical" evidence="10">
    <location>
        <begin position="265"/>
        <end position="292"/>
    </location>
</feature>
<dbReference type="GO" id="GO:0005789">
    <property type="term" value="C:endoplasmic reticulum membrane"/>
    <property type="evidence" value="ECO:0007669"/>
    <property type="project" value="UniProtKB-SubCell"/>
</dbReference>
<keyword evidence="6 10" id="KW-1133">Transmembrane helix</keyword>
<keyword evidence="13" id="KW-1185">Reference proteome</keyword>
<dbReference type="InterPro" id="IPR004031">
    <property type="entry name" value="PMP22/EMP/MP20/Claudin"/>
</dbReference>
<evidence type="ECO:0000313" key="12">
    <source>
        <dbReference type="Ensembl" id="ENSPTXP00000005513.1"/>
    </source>
</evidence>
<proteinExistence type="inferred from homology"/>
<feature type="transmembrane region" description="Helical" evidence="10">
    <location>
        <begin position="187"/>
        <end position="211"/>
    </location>
</feature>
<accession>A0A670Y3G0</accession>
<dbReference type="InterPro" id="IPR039625">
    <property type="entry name" value="T178A/B"/>
</dbReference>